<protein>
    <submittedName>
        <fullName evidence="3">Uncharacterized protein</fullName>
    </submittedName>
</protein>
<evidence type="ECO:0000313" key="3">
    <source>
        <dbReference type="EMBL" id="GID57932.1"/>
    </source>
</evidence>
<evidence type="ECO:0000313" key="4">
    <source>
        <dbReference type="Proteomes" id="UP000612282"/>
    </source>
</evidence>
<feature type="compositionally biased region" description="Pro residues" evidence="1">
    <location>
        <begin position="54"/>
        <end position="72"/>
    </location>
</feature>
<feature type="region of interest" description="Disordered" evidence="1">
    <location>
        <begin position="43"/>
        <end position="80"/>
    </location>
</feature>
<gene>
    <name evidence="3" type="ORF">Aco03nite_063360</name>
</gene>
<sequence>MNRTTRLLGAGAGLVVGSVLLTGPAQAGEQFFLNPDSSIEAPVFGRTAPVTALEPPPTPSPSPSPSSSPSPSPGVVKKKEEVVTNFQSGPWFPAPLPVS</sequence>
<dbReference type="EMBL" id="BOMG01000078">
    <property type="protein sequence ID" value="GID57932.1"/>
    <property type="molecule type" value="Genomic_DNA"/>
</dbReference>
<keyword evidence="2" id="KW-0732">Signal</keyword>
<comment type="caution">
    <text evidence="3">The sequence shown here is derived from an EMBL/GenBank/DDBJ whole genome shotgun (WGS) entry which is preliminary data.</text>
</comment>
<organism evidence="3 4">
    <name type="scientific">Actinoplanes couchii</name>
    <dbReference type="NCBI Taxonomy" id="403638"/>
    <lineage>
        <taxon>Bacteria</taxon>
        <taxon>Bacillati</taxon>
        <taxon>Actinomycetota</taxon>
        <taxon>Actinomycetes</taxon>
        <taxon>Micromonosporales</taxon>
        <taxon>Micromonosporaceae</taxon>
        <taxon>Actinoplanes</taxon>
    </lineage>
</organism>
<keyword evidence="4" id="KW-1185">Reference proteome</keyword>
<name>A0ABQ3XHF7_9ACTN</name>
<evidence type="ECO:0000256" key="1">
    <source>
        <dbReference type="SAM" id="MobiDB-lite"/>
    </source>
</evidence>
<evidence type="ECO:0000256" key="2">
    <source>
        <dbReference type="SAM" id="SignalP"/>
    </source>
</evidence>
<accession>A0ABQ3XHF7</accession>
<dbReference type="Proteomes" id="UP000612282">
    <property type="component" value="Unassembled WGS sequence"/>
</dbReference>
<reference evidence="3 4" key="1">
    <citation type="submission" date="2021-01" db="EMBL/GenBank/DDBJ databases">
        <title>Whole genome shotgun sequence of Actinoplanes couchii NBRC 106145.</title>
        <authorList>
            <person name="Komaki H."/>
            <person name="Tamura T."/>
        </authorList>
    </citation>
    <scope>NUCLEOTIDE SEQUENCE [LARGE SCALE GENOMIC DNA]</scope>
    <source>
        <strain evidence="3 4">NBRC 106145</strain>
    </source>
</reference>
<feature type="chain" id="PRO_5045280751" evidence="2">
    <location>
        <begin position="28"/>
        <end position="99"/>
    </location>
</feature>
<proteinExistence type="predicted"/>
<feature type="signal peptide" evidence="2">
    <location>
        <begin position="1"/>
        <end position="27"/>
    </location>
</feature>